<dbReference type="InterPro" id="IPR036259">
    <property type="entry name" value="MFS_trans_sf"/>
</dbReference>
<feature type="transmembrane region" description="Helical" evidence="6">
    <location>
        <begin position="132"/>
        <end position="153"/>
    </location>
</feature>
<comment type="caution">
    <text evidence="8">The sequence shown here is derived from an EMBL/GenBank/DDBJ whole genome shotgun (WGS) entry which is preliminary data.</text>
</comment>
<keyword evidence="3 6" id="KW-0812">Transmembrane</keyword>
<dbReference type="SUPFAM" id="SSF103473">
    <property type="entry name" value="MFS general substrate transporter"/>
    <property type="match status" value="1"/>
</dbReference>
<evidence type="ECO:0000259" key="7">
    <source>
        <dbReference type="PROSITE" id="PS50850"/>
    </source>
</evidence>
<feature type="transmembrane region" description="Helical" evidence="6">
    <location>
        <begin position="344"/>
        <end position="365"/>
    </location>
</feature>
<evidence type="ECO:0000256" key="2">
    <source>
        <dbReference type="ARBA" id="ARBA00022448"/>
    </source>
</evidence>
<evidence type="ECO:0000313" key="8">
    <source>
        <dbReference type="EMBL" id="TGE71923.1"/>
    </source>
</evidence>
<feature type="transmembrane region" description="Helical" evidence="6">
    <location>
        <begin position="75"/>
        <end position="95"/>
    </location>
</feature>
<keyword evidence="5 6" id="KW-0472">Membrane</keyword>
<feature type="transmembrane region" description="Helical" evidence="6">
    <location>
        <begin position="311"/>
        <end position="332"/>
    </location>
</feature>
<dbReference type="AlphaFoldDB" id="A0A4Z0RVK7"/>
<accession>A0A4Z0RVK7</accession>
<protein>
    <submittedName>
        <fullName evidence="8">MFS transporter</fullName>
    </submittedName>
</protein>
<dbReference type="PROSITE" id="PS50850">
    <property type="entry name" value="MFS"/>
    <property type="match status" value="1"/>
</dbReference>
<proteinExistence type="predicted"/>
<feature type="domain" description="Major facilitator superfamily (MFS) profile" evidence="7">
    <location>
        <begin position="10"/>
        <end position="400"/>
    </location>
</feature>
<dbReference type="PANTHER" id="PTHR43385:SF1">
    <property type="entry name" value="RIBOFLAVIN TRANSPORTER RIBJ"/>
    <property type="match status" value="1"/>
</dbReference>
<dbReference type="RefSeq" id="WP_135519918.1">
    <property type="nucleotide sequence ID" value="NZ_PVSN01000049.1"/>
</dbReference>
<dbReference type="CDD" id="cd17353">
    <property type="entry name" value="MFS_OFA_like"/>
    <property type="match status" value="1"/>
</dbReference>
<feature type="transmembrane region" description="Helical" evidence="6">
    <location>
        <begin position="220"/>
        <end position="239"/>
    </location>
</feature>
<feature type="transmembrane region" description="Helical" evidence="6">
    <location>
        <begin position="245"/>
        <end position="266"/>
    </location>
</feature>
<dbReference type="GO" id="GO:0022857">
    <property type="term" value="F:transmembrane transporter activity"/>
    <property type="evidence" value="ECO:0007669"/>
    <property type="project" value="InterPro"/>
</dbReference>
<keyword evidence="4 6" id="KW-1133">Transmembrane helix</keyword>
<name>A0A4Z0RVK7_WEICO</name>
<dbReference type="Pfam" id="PF07690">
    <property type="entry name" value="MFS_1"/>
    <property type="match status" value="1"/>
</dbReference>
<feature type="transmembrane region" description="Helical" evidence="6">
    <location>
        <begin position="101"/>
        <end position="120"/>
    </location>
</feature>
<gene>
    <name evidence="8" type="ORF">C6P11_07300</name>
</gene>
<sequence>MTNKTINRWAVLIASAVVLLCTGAIYAFSVLAGPLSAEKGWSMEAIMTAFAINSAIGPIPMILGGFLTDKGLAKWSIVLGGVLFAVGFFLTGFATSTTMLYLSYGVLAGLGQGFAYSGALSNSIKLFPDKKGLASGIITAGMGGAAIIAAPIANAIIESSNVMNAFLYLGLAYVVIIILAGFFIKTAPKDYAPAGWSPAEQAGAPKMVNKNWTQMLATPAFYLIFFMLFTGAFAGLMIASNASTIGQRMFGLTAATAAGYVSLYSLSNTLGRVLWGTISDKIGRNRTLYIIMIVVIAAFALILGMNSQIGFAIGIIALGLTFGGVMGVFPPMVMENFGPINQGVNYGITFVGYSVAAFFAPKVAVGMAGQSGDFSKAFYVAIVIALVGIVLNFAYVQLKKRAN</sequence>
<feature type="transmembrane region" description="Helical" evidence="6">
    <location>
        <begin position="377"/>
        <end position="396"/>
    </location>
</feature>
<feature type="transmembrane region" description="Helical" evidence="6">
    <location>
        <begin position="287"/>
        <end position="305"/>
    </location>
</feature>
<evidence type="ECO:0000313" key="9">
    <source>
        <dbReference type="Proteomes" id="UP000297646"/>
    </source>
</evidence>
<feature type="transmembrane region" description="Helical" evidence="6">
    <location>
        <begin position="48"/>
        <end position="68"/>
    </location>
</feature>
<dbReference type="PANTHER" id="PTHR43385">
    <property type="entry name" value="RIBOFLAVIN TRANSPORTER RIBJ"/>
    <property type="match status" value="1"/>
</dbReference>
<dbReference type="InterPro" id="IPR020846">
    <property type="entry name" value="MFS_dom"/>
</dbReference>
<organism evidence="8 9">
    <name type="scientific">Weissella confusa</name>
    <name type="common">Lactobacillus confusus</name>
    <dbReference type="NCBI Taxonomy" id="1583"/>
    <lineage>
        <taxon>Bacteria</taxon>
        <taxon>Bacillati</taxon>
        <taxon>Bacillota</taxon>
        <taxon>Bacilli</taxon>
        <taxon>Lactobacillales</taxon>
        <taxon>Lactobacillaceae</taxon>
        <taxon>Weissella</taxon>
    </lineage>
</organism>
<comment type="subcellular location">
    <subcellularLocation>
        <location evidence="1">Cell membrane</location>
        <topology evidence="1">Multi-pass membrane protein</topology>
    </subcellularLocation>
</comment>
<evidence type="ECO:0000256" key="4">
    <source>
        <dbReference type="ARBA" id="ARBA00022989"/>
    </source>
</evidence>
<dbReference type="GO" id="GO:0005886">
    <property type="term" value="C:plasma membrane"/>
    <property type="evidence" value="ECO:0007669"/>
    <property type="project" value="UniProtKB-SubCell"/>
</dbReference>
<evidence type="ECO:0000256" key="1">
    <source>
        <dbReference type="ARBA" id="ARBA00004651"/>
    </source>
</evidence>
<evidence type="ECO:0000256" key="5">
    <source>
        <dbReference type="ARBA" id="ARBA00023136"/>
    </source>
</evidence>
<keyword evidence="2" id="KW-0813">Transport</keyword>
<dbReference type="OrthoDB" id="2146372at2"/>
<reference evidence="8 9" key="1">
    <citation type="submission" date="2018-03" db="EMBL/GenBank/DDBJ databases">
        <title>Genome sequencing of Weissella confusa isolates.</title>
        <authorList>
            <person name="Kajala I."/>
            <person name="Baruah R."/>
            <person name="Bergsveinson J."/>
            <person name="Juvonen R."/>
            <person name="Ziola B."/>
        </authorList>
    </citation>
    <scope>NUCLEOTIDE SEQUENCE [LARGE SCALE GENOMIC DNA]</scope>
    <source>
        <strain evidence="8 9">VTT E-062653</strain>
    </source>
</reference>
<dbReference type="EMBL" id="PVSN01000049">
    <property type="protein sequence ID" value="TGE71923.1"/>
    <property type="molecule type" value="Genomic_DNA"/>
</dbReference>
<dbReference type="InterPro" id="IPR052983">
    <property type="entry name" value="MFS_Riboflavin_Transporter"/>
</dbReference>
<dbReference type="Proteomes" id="UP000297646">
    <property type="component" value="Unassembled WGS sequence"/>
</dbReference>
<dbReference type="InterPro" id="IPR011701">
    <property type="entry name" value="MFS"/>
</dbReference>
<evidence type="ECO:0000256" key="3">
    <source>
        <dbReference type="ARBA" id="ARBA00022692"/>
    </source>
</evidence>
<evidence type="ECO:0000256" key="6">
    <source>
        <dbReference type="SAM" id="Phobius"/>
    </source>
</evidence>
<dbReference type="Gene3D" id="1.20.1250.20">
    <property type="entry name" value="MFS general substrate transporter like domains"/>
    <property type="match status" value="2"/>
</dbReference>
<feature type="transmembrane region" description="Helical" evidence="6">
    <location>
        <begin position="165"/>
        <end position="184"/>
    </location>
</feature>